<name>A0A379AXY7_AVIGA</name>
<dbReference type="Proteomes" id="UP000294683">
    <property type="component" value="Unassembled WGS sequence"/>
</dbReference>
<reference evidence="2 4" key="2">
    <citation type="submission" date="2019-03" db="EMBL/GenBank/DDBJ databases">
        <title>Genomic Encyclopedia of Type Strains, Phase IV (KMG-IV): sequencing the most valuable type-strain genomes for metagenomic binning, comparative biology and taxonomic classification.</title>
        <authorList>
            <person name="Goeker M."/>
        </authorList>
    </citation>
    <scope>NUCLEOTIDE SEQUENCE [LARGE SCALE GENOMIC DNA]</scope>
    <source>
        <strain evidence="2 4">DSM 17481</strain>
    </source>
</reference>
<evidence type="ECO:0000313" key="3">
    <source>
        <dbReference type="Proteomes" id="UP000255113"/>
    </source>
</evidence>
<gene>
    <name evidence="2" type="ORF">EV689_101412</name>
    <name evidence="1" type="ORF">NCTC11188_01244</name>
</gene>
<accession>A0A379AXY7</accession>
<reference evidence="1 3" key="1">
    <citation type="submission" date="2018-06" db="EMBL/GenBank/DDBJ databases">
        <authorList>
            <consortium name="Pathogen Informatics"/>
            <person name="Doyle S."/>
        </authorList>
    </citation>
    <scope>NUCLEOTIDE SEQUENCE [LARGE SCALE GENOMIC DNA]</scope>
    <source>
        <strain evidence="1 3">NCTC11188</strain>
    </source>
</reference>
<dbReference type="Proteomes" id="UP000255113">
    <property type="component" value="Unassembled WGS sequence"/>
</dbReference>
<dbReference type="AlphaFoldDB" id="A0A379AXY7"/>
<sequence>MIKEFIPSKGIFVYKGLSGNYYQYDLNNPSDRLSYQNDLAAQMRDKLSINTWRETEKGGGIYEDI</sequence>
<protein>
    <submittedName>
        <fullName evidence="1">Uncharacterized protein</fullName>
    </submittedName>
</protein>
<proteinExistence type="predicted"/>
<organism evidence="1 3">
    <name type="scientific">Avibacterium gallinarum</name>
    <name type="common">Pasteurella gallinarum</name>
    <dbReference type="NCBI Taxonomy" id="755"/>
    <lineage>
        <taxon>Bacteria</taxon>
        <taxon>Pseudomonadati</taxon>
        <taxon>Pseudomonadota</taxon>
        <taxon>Gammaproteobacteria</taxon>
        <taxon>Pasteurellales</taxon>
        <taxon>Pasteurellaceae</taxon>
        <taxon>Avibacterium</taxon>
    </lineage>
</organism>
<evidence type="ECO:0000313" key="4">
    <source>
        <dbReference type="Proteomes" id="UP000294683"/>
    </source>
</evidence>
<keyword evidence="4" id="KW-1185">Reference proteome</keyword>
<evidence type="ECO:0000313" key="1">
    <source>
        <dbReference type="EMBL" id="SUB26881.1"/>
    </source>
</evidence>
<dbReference type="EMBL" id="UGSQ01000003">
    <property type="protein sequence ID" value="SUB26881.1"/>
    <property type="molecule type" value="Genomic_DNA"/>
</dbReference>
<dbReference type="EMBL" id="SNXJ01000001">
    <property type="protein sequence ID" value="TDP30381.1"/>
    <property type="molecule type" value="Genomic_DNA"/>
</dbReference>
<dbReference type="RefSeq" id="WP_103853316.1">
    <property type="nucleotide sequence ID" value="NZ_JBMMGB010000001.1"/>
</dbReference>
<evidence type="ECO:0000313" key="2">
    <source>
        <dbReference type="EMBL" id="TDP30381.1"/>
    </source>
</evidence>